<comment type="caution">
    <text evidence="14">The sequence shown here is derived from an EMBL/GenBank/DDBJ whole genome shotgun (WGS) entry which is preliminary data.</text>
</comment>
<keyword evidence="10" id="KW-0472">Membrane</keyword>
<keyword evidence="8" id="KW-0067">ATP-binding</keyword>
<dbReference type="SMART" id="SM00448">
    <property type="entry name" value="REC"/>
    <property type="match status" value="1"/>
</dbReference>
<keyword evidence="15" id="KW-1185">Reference proteome</keyword>
<proteinExistence type="predicted"/>
<dbReference type="Pfam" id="PF00512">
    <property type="entry name" value="HisKA"/>
    <property type="match status" value="1"/>
</dbReference>
<evidence type="ECO:0000259" key="12">
    <source>
        <dbReference type="PROSITE" id="PS50109"/>
    </source>
</evidence>
<evidence type="ECO:0000256" key="4">
    <source>
        <dbReference type="ARBA" id="ARBA00022553"/>
    </source>
</evidence>
<dbReference type="InterPro" id="IPR036097">
    <property type="entry name" value="HisK_dim/P_sf"/>
</dbReference>
<feature type="domain" description="Histidine kinase" evidence="12">
    <location>
        <begin position="153"/>
        <end position="285"/>
    </location>
</feature>
<dbReference type="InterPro" id="IPR036890">
    <property type="entry name" value="HATPase_C_sf"/>
</dbReference>
<dbReference type="PANTHER" id="PTHR45339">
    <property type="entry name" value="HYBRID SIGNAL TRANSDUCTION HISTIDINE KINASE J"/>
    <property type="match status" value="1"/>
</dbReference>
<keyword evidence="5" id="KW-0808">Transferase</keyword>
<evidence type="ECO:0000256" key="11">
    <source>
        <dbReference type="PROSITE-ProRule" id="PRU00169"/>
    </source>
</evidence>
<dbReference type="InterPro" id="IPR005467">
    <property type="entry name" value="His_kinase_dom"/>
</dbReference>
<evidence type="ECO:0000256" key="1">
    <source>
        <dbReference type="ARBA" id="ARBA00000085"/>
    </source>
</evidence>
<evidence type="ECO:0000256" key="5">
    <source>
        <dbReference type="ARBA" id="ARBA00022679"/>
    </source>
</evidence>
<dbReference type="SUPFAM" id="SSF55874">
    <property type="entry name" value="ATPase domain of HSP90 chaperone/DNA topoisomerase II/histidine kinase"/>
    <property type="match status" value="1"/>
</dbReference>
<evidence type="ECO:0000256" key="7">
    <source>
        <dbReference type="ARBA" id="ARBA00022777"/>
    </source>
</evidence>
<dbReference type="Gene3D" id="1.10.287.130">
    <property type="match status" value="1"/>
</dbReference>
<evidence type="ECO:0000256" key="8">
    <source>
        <dbReference type="ARBA" id="ARBA00022840"/>
    </source>
</evidence>
<keyword evidence="4 11" id="KW-0597">Phosphoprotein</keyword>
<name>A0AAE3GRK3_9CYAN</name>
<keyword evidence="9" id="KW-0902">Two-component regulatory system</keyword>
<evidence type="ECO:0000313" key="14">
    <source>
        <dbReference type="EMBL" id="MCP2729244.1"/>
    </source>
</evidence>
<dbReference type="GO" id="GO:0005524">
    <property type="term" value="F:ATP binding"/>
    <property type="evidence" value="ECO:0007669"/>
    <property type="project" value="UniProtKB-KW"/>
</dbReference>
<protein>
    <recommendedName>
        <fullName evidence="3">histidine kinase</fullName>
        <ecNumber evidence="3">2.7.13.3</ecNumber>
    </recommendedName>
</protein>
<dbReference type="CDD" id="cd19920">
    <property type="entry name" value="REC_PA4781-like"/>
    <property type="match status" value="1"/>
</dbReference>
<dbReference type="PANTHER" id="PTHR45339:SF1">
    <property type="entry name" value="HYBRID SIGNAL TRANSDUCTION HISTIDINE KINASE J"/>
    <property type="match status" value="1"/>
</dbReference>
<dbReference type="InterPro" id="IPR003661">
    <property type="entry name" value="HisK_dim/P_dom"/>
</dbReference>
<feature type="domain" description="Response regulatory" evidence="13">
    <location>
        <begin position="8"/>
        <end position="124"/>
    </location>
</feature>
<evidence type="ECO:0000259" key="13">
    <source>
        <dbReference type="PROSITE" id="PS50110"/>
    </source>
</evidence>
<comment type="catalytic activity">
    <reaction evidence="1">
        <text>ATP + protein L-histidine = ADP + protein N-phospho-L-histidine.</text>
        <dbReference type="EC" id="2.7.13.3"/>
    </reaction>
</comment>
<sequence>MEAQDQNLIFIVDDHPSNIQLLSDFLKDSGFRVLVAKDGESAIKKLEKISPDLILLDVMMPGIDGWETCRRLKLSPNTCNIPVIFMTVLSETEDKVKGFAVGGVDYITKPIQREEVLARINVQLRLRSLTKQLEKSKQAAEAANRAKSEFLTNMSHELRTPLNGILGIAQILQGSNTMTPEELEQLRIISQSGSHLLTLLNDILDLSKIEAGKMDLYQTDFIFSSFLQEVVEICQLWAKQKGISFTYQPTSPLPHAIRADNKRLRQVLINLLGNAIKFTNQGGVILKVGSGEWG</sequence>
<keyword evidence="7" id="KW-0418">Kinase</keyword>
<dbReference type="InterPro" id="IPR011006">
    <property type="entry name" value="CheY-like_superfamily"/>
</dbReference>
<dbReference type="EC" id="2.7.13.3" evidence="3"/>
<dbReference type="AlphaFoldDB" id="A0AAE3GRK3"/>
<keyword evidence="6" id="KW-0547">Nucleotide-binding</keyword>
<dbReference type="InterPro" id="IPR001789">
    <property type="entry name" value="Sig_transdc_resp-reg_receiver"/>
</dbReference>
<feature type="non-terminal residue" evidence="14">
    <location>
        <position position="294"/>
    </location>
</feature>
<dbReference type="SUPFAM" id="SSF52172">
    <property type="entry name" value="CheY-like"/>
    <property type="match status" value="1"/>
</dbReference>
<dbReference type="EMBL" id="JAMZMM010000102">
    <property type="protein sequence ID" value="MCP2729244.1"/>
    <property type="molecule type" value="Genomic_DNA"/>
</dbReference>
<dbReference type="Proteomes" id="UP001204953">
    <property type="component" value="Unassembled WGS sequence"/>
</dbReference>
<dbReference type="SUPFAM" id="SSF47384">
    <property type="entry name" value="Homodimeric domain of signal transducing histidine kinase"/>
    <property type="match status" value="1"/>
</dbReference>
<organism evidence="14 15">
    <name type="scientific">Limnofasciculus baicalensis BBK-W-15</name>
    <dbReference type="NCBI Taxonomy" id="2699891"/>
    <lineage>
        <taxon>Bacteria</taxon>
        <taxon>Bacillati</taxon>
        <taxon>Cyanobacteriota</taxon>
        <taxon>Cyanophyceae</taxon>
        <taxon>Coleofasciculales</taxon>
        <taxon>Coleofasciculaceae</taxon>
        <taxon>Limnofasciculus</taxon>
        <taxon>Limnofasciculus baicalensis</taxon>
    </lineage>
</organism>
<accession>A0AAE3GRK3</accession>
<evidence type="ECO:0000256" key="6">
    <source>
        <dbReference type="ARBA" id="ARBA00022741"/>
    </source>
</evidence>
<evidence type="ECO:0000256" key="9">
    <source>
        <dbReference type="ARBA" id="ARBA00023012"/>
    </source>
</evidence>
<dbReference type="RefSeq" id="WP_254012029.1">
    <property type="nucleotide sequence ID" value="NZ_JAMZMM010000102.1"/>
</dbReference>
<dbReference type="PROSITE" id="PS50110">
    <property type="entry name" value="RESPONSE_REGULATORY"/>
    <property type="match status" value="1"/>
</dbReference>
<dbReference type="CDD" id="cd00082">
    <property type="entry name" value="HisKA"/>
    <property type="match status" value="1"/>
</dbReference>
<evidence type="ECO:0000256" key="3">
    <source>
        <dbReference type="ARBA" id="ARBA00012438"/>
    </source>
</evidence>
<dbReference type="PROSITE" id="PS50109">
    <property type="entry name" value="HIS_KIN"/>
    <property type="match status" value="1"/>
</dbReference>
<dbReference type="SMART" id="SM00388">
    <property type="entry name" value="HisKA"/>
    <property type="match status" value="1"/>
</dbReference>
<reference evidence="14" key="1">
    <citation type="submission" date="2022-06" db="EMBL/GenBank/DDBJ databases">
        <title>New cyanobacteria of genus Symplocastrum in benthos of Lake Baikal.</title>
        <authorList>
            <person name="Sorokovikova E."/>
            <person name="Tikhonova I."/>
            <person name="Krasnopeev A."/>
            <person name="Evseev P."/>
            <person name="Gladkikh A."/>
            <person name="Belykh O."/>
        </authorList>
    </citation>
    <scope>NUCLEOTIDE SEQUENCE</scope>
    <source>
        <strain evidence="14">BBK-W-15</strain>
    </source>
</reference>
<comment type="subcellular location">
    <subcellularLocation>
        <location evidence="2">Membrane</location>
    </subcellularLocation>
</comment>
<dbReference type="Gene3D" id="3.40.50.2300">
    <property type="match status" value="1"/>
</dbReference>
<evidence type="ECO:0000256" key="10">
    <source>
        <dbReference type="ARBA" id="ARBA00023136"/>
    </source>
</evidence>
<evidence type="ECO:0000313" key="15">
    <source>
        <dbReference type="Proteomes" id="UP001204953"/>
    </source>
</evidence>
<dbReference type="Pfam" id="PF00072">
    <property type="entry name" value="Response_reg"/>
    <property type="match status" value="1"/>
</dbReference>
<feature type="modified residue" description="4-aspartylphosphate" evidence="11">
    <location>
        <position position="57"/>
    </location>
</feature>
<evidence type="ECO:0000256" key="2">
    <source>
        <dbReference type="ARBA" id="ARBA00004370"/>
    </source>
</evidence>
<dbReference type="GO" id="GO:0016020">
    <property type="term" value="C:membrane"/>
    <property type="evidence" value="ECO:0007669"/>
    <property type="project" value="UniProtKB-SubCell"/>
</dbReference>
<dbReference type="Gene3D" id="3.30.565.10">
    <property type="entry name" value="Histidine kinase-like ATPase, C-terminal domain"/>
    <property type="match status" value="1"/>
</dbReference>
<dbReference type="GO" id="GO:0000155">
    <property type="term" value="F:phosphorelay sensor kinase activity"/>
    <property type="evidence" value="ECO:0007669"/>
    <property type="project" value="InterPro"/>
</dbReference>
<dbReference type="FunFam" id="1.10.287.130:FF:000038">
    <property type="entry name" value="Sensory transduction histidine kinase"/>
    <property type="match status" value="1"/>
</dbReference>
<gene>
    <name evidence="14" type="ORF">NJ959_12335</name>
</gene>